<organism evidence="3 4">
    <name type="scientific">Streptomyces pluripotens</name>
    <dbReference type="NCBI Taxonomy" id="1355015"/>
    <lineage>
        <taxon>Bacteria</taxon>
        <taxon>Bacillati</taxon>
        <taxon>Actinomycetota</taxon>
        <taxon>Actinomycetes</taxon>
        <taxon>Kitasatosporales</taxon>
        <taxon>Streptomycetaceae</taxon>
        <taxon>Streptomyces</taxon>
    </lineage>
</organism>
<dbReference type="RefSeq" id="WP_052270348.1">
    <property type="nucleotide sequence ID" value="NZ_CP021080.1"/>
</dbReference>
<dbReference type="EMBL" id="CP022433">
    <property type="protein sequence ID" value="ASN25827.1"/>
    <property type="molecule type" value="Genomic_DNA"/>
</dbReference>
<evidence type="ECO:0000313" key="4">
    <source>
        <dbReference type="Proteomes" id="UP000031501"/>
    </source>
</evidence>
<feature type="chain" id="PRO_5011273572" evidence="1">
    <location>
        <begin position="29"/>
        <end position="122"/>
    </location>
</feature>
<evidence type="ECO:0000313" key="3">
    <source>
        <dbReference type="EMBL" id="ASN25827.1"/>
    </source>
</evidence>
<proteinExistence type="predicted"/>
<protein>
    <submittedName>
        <fullName evidence="3">Glycosyltransferase</fullName>
    </submittedName>
</protein>
<dbReference type="InterPro" id="IPR036365">
    <property type="entry name" value="PGBD-like_sf"/>
</dbReference>
<feature type="domain" description="Peptidoglycan binding-like" evidence="2">
    <location>
        <begin position="51"/>
        <end position="106"/>
    </location>
</feature>
<dbReference type="InterPro" id="IPR036366">
    <property type="entry name" value="PGBDSf"/>
</dbReference>
<feature type="signal peptide" evidence="1">
    <location>
        <begin position="1"/>
        <end position="28"/>
    </location>
</feature>
<dbReference type="Proteomes" id="UP000031501">
    <property type="component" value="Chromosome"/>
</dbReference>
<evidence type="ECO:0000259" key="2">
    <source>
        <dbReference type="Pfam" id="PF01471"/>
    </source>
</evidence>
<reference evidence="3 4" key="1">
    <citation type="submission" date="2017-07" db="EMBL/GenBank/DDBJ databases">
        <title>Genome sequence of Streptomyces pluripotens MUSC 137T.</title>
        <authorList>
            <person name="Ser H.-L."/>
            <person name="Lee L.-H."/>
        </authorList>
    </citation>
    <scope>NUCLEOTIDE SEQUENCE [LARGE SCALE GENOMIC DNA]</scope>
    <source>
        <strain evidence="3 4">MUSC 137</strain>
    </source>
</reference>
<keyword evidence="3" id="KW-0808">Transferase</keyword>
<dbReference type="OrthoDB" id="9815541at2"/>
<dbReference type="InterPro" id="IPR002477">
    <property type="entry name" value="Peptidoglycan-bd-like"/>
</dbReference>
<gene>
    <name evidence="3" type="ORF">LK07_19485</name>
</gene>
<keyword evidence="4" id="KW-1185">Reference proteome</keyword>
<keyword evidence="1" id="KW-0732">Signal</keyword>
<dbReference type="GO" id="GO:0016740">
    <property type="term" value="F:transferase activity"/>
    <property type="evidence" value="ECO:0007669"/>
    <property type="project" value="UniProtKB-KW"/>
</dbReference>
<dbReference type="Pfam" id="PF01471">
    <property type="entry name" value="PG_binding_1"/>
    <property type="match status" value="1"/>
</dbReference>
<dbReference type="Gene3D" id="1.10.101.10">
    <property type="entry name" value="PGBD-like superfamily/PGBD"/>
    <property type="match status" value="1"/>
</dbReference>
<dbReference type="AlphaFoldDB" id="A0A221P0R5"/>
<accession>A0A221P0R5</accession>
<dbReference type="STRING" id="1355015.LK06_018325"/>
<sequence length="122" mass="12430">MSRSLVAFAAAAALALGATLAGAGTASAARNYQYCGITYSAAEPQLGYGSTGAAVKALQCQLNFVMAGPALKVDGIFGGLTYNAVVKFQGCTGLDKDGIVGPKTWGELDVNTDLPLDLRHVC</sequence>
<dbReference type="SUPFAM" id="SSF47090">
    <property type="entry name" value="PGBD-like"/>
    <property type="match status" value="1"/>
</dbReference>
<evidence type="ECO:0000256" key="1">
    <source>
        <dbReference type="SAM" id="SignalP"/>
    </source>
</evidence>
<name>A0A221P0R5_9ACTN</name>
<dbReference type="KEGG" id="splu:LK06_018325"/>